<sequence>MTDGQANRGEDLTTPSQELRDAGVIIISVGLGHNYIKDELNTMASKPEAEHVYEAEFSKMGDIVNSIKSRMCKAAKTAVETGTSNLQIVCVAAGPRTRLNGICFVRLRALYRRFRASVTQANSVINFRASKKKNKINKHMKKEIKNKQKKSKKKKGRRRTTTTTTKITITTQKIETAYCLSIIKSLLTVFFPILLGGIDLAILVDTSSNVIGIANFATVMKFVKKVFHSFSLGIDGLRYGLVVFGDTANVIFGFTTYTAMSDIDSAIDGVTQIGGSCNAGAGLSACQSVDLFFGNARGRKRILIVIMAGKSVEDVSAPANFLKSAGVKIIGVGISTSVDESELSAIAFPSSYFLTTYSYYGLSGSPGGVSILTSKVGDIKMAGAVPKTLTEGGGGTDLAFLVDASSSVGGAANFQLVMQFVKDVFHSFSMTDDIRYGLIIFGDDSVKVTYDDGDDDDRDTVFRFGEFSSISDVDSAIDGVSLLGGDCTAGSALSKCHANLFARSSRGRKRSLVAFIAGTSSDDVYIPAASLRMCGVRIMVVSMSSLVLHSQLTDIAYPPSYVLRTDAIEGVQNSSESVSVLISQGGVDLAFIVDVGSTGSRDHFSLVMNYIRSVFHSFTMSNSVRYGLVLFGSDVKVIFQFDKYADISEIDSAIDGLSVNSIGVGCNAGAALVQAQSALFAGDGEARHRIMILLMSSSSDDDVSAASGPLESAGIQVIAIGMDIQRWTGGYQVIFPTVASYLLTAELYHGLSEAVGGTSALISRDDVNVVSSKQAGSRRFWLLTTLVDICRIDFCRPALKSHQNVIHSPMKIYTAPSISSFQLSYRSLPLANFQSKHNIDPCVLRIKKCPETESKSKNPIKFADIHRSDACIINVRRIKFNLHALSQDRVLSKCYNERTHNNRQRNYFLENFYSKAHKLILKSNSRDTNLARRSTMKSVLDDCLAQQIRAQRRAVPGCFGFNGAKECCGGSSTGGFDLVILVDGSSSVGGAANFKIVMQFVKSIYHSFMTGHRVRFALVIFGGGSVKVVFGFSEYTTISEVDLAVSQASLLGGSCAVGVALSKCHQDLFYVESTRGRSRALLVLVVGKSTDDISSAAASLQMCRVKVTVVGIGNGIDQYQLQDLASSSSFVLTTASIDGLFDISGSASALTSQGNFCNMLRQPSYCSNRGVDLAFMVDASSNIKDKVNFQLMMRFITSVFHSFTLGRGVRYGLLVYGNSVKVVFGFNQHATMADIESDIAGSSLIGGPCNTGAALSQSLSALFTDNSKGRRRVLVVLMAGQSSDDVSNPSWSLKLAGVRLIAIGIGPSIDQSQLKQMVFDSSYFLTIASFGELLELSGGTTALISQACEETLFIQKSSYTIVKRISSSSSTHPVKIGKSRTFYSHKKKKDTFLSAELNQIAINHSIEDSSLKCTFSSSYYCGCFLPVIVGDVSISGGKVPMGSLTAGGGGFDLAIMVDTSSSVGGQANFQLTLEFLKSVLEIVFWLIGSSTFPSKVIFGFKTFTSITEVDSAVSGASPIGGSCTAGAALSKCYQELFFAKSTSGRSRVLVVLMAGKSTDDVSAAAASLRTCRVKITVVGMGELVDHAQLSHIAYPSSSVLRMPSINGYFDISGSLSALISQGGVDLAFTVDASSNIKDTFTFELMMRFVRRVFHSFTLNRGVRYGLLVYGNSVKVVFGFNQHATMADIESDIAGSSLIGGPCNTGAALSQSLSALFTDNSKGRRRVLVVLMAGQSSDDVSNPSWSLKLAGVRLIAIGIGPSIDQSQLKQMVFDSSYFLTIASFGELLELSGGTTALISQVGDVSISGGKIFCFSSGGFDLAIMVDTSSSVGGQANFQLTLEFVKSVYHSFMTGYKVRYALVVFGNGDVKVIFGFKTFTSITEVDSAVSGASPIGGSCTAGAALSKCYQELFFAKSTSGRSRVLVVLMAGKSTDDVSAAAASLRTCRVKITVVGMGELVDHAQLSHIAYPSSSVLRMPSINGYFDISGSLSALISQGGVDLAFMVDASSNIKDTFTFELMMRFVRRVFHSFTLNRGVRYGLLVYGNSVKVVFGFNQHATMADIESDIAGSSLIGGPCNTGAALSQSLSALFTDDSKGRRRVLVVLMAGQSSDDVSNPSWSLKLAGVRLIAIGIGPSIDQSQLKQMVFDSSYFLTIASFGELLELTGGTTALISQVGDVSISGGKVPMGSLTAGGGGFDLAIMVDTSSSVGGQANFQLTLEFVKSVYHSFIIGYKVRYALVVFGNGDVKVTVFWLIGSSTFPSKVIFGFKTFTSITEVDSAVSGASPIGGSCTAGAALSKCYQELFFAKSTSGRSRVLVVLMAGKSTDDVSAAAASLRTCRVKITVVGMGELVDHAQLSHIAYPSSSVLRMPSINGYFDISGSLSALISQGGVDLAFMVDASSNIKDTFTFELMMRFVRRVFHSFTLNRGVRYGLLVYGNSVKVVFGFNQHATMADIESDIAGSSLIGGPCNTGAALSQSLSALFTDDSKGRRRVLVVLMAGQSSDDVSNPAWSLKLAGVRLIAIGIGPSIDQSQLKQMVFDSSYFLTIASFGELLELTGGTTALISQVGDVSISGGKVPMGSLTAGGGGFDLAIMVDTSSSVGGQANFQLTLEFVKSVYHSFMTGYKVRYALVVFGNGDVKVIFGFKTFTSITEVDSAVSGASPIGGSCTAGAALSKCYQELFCTKSTSGRSRVLVVLMAGKSTDDVSFAAASLRTCRVKITVVGMGELVDHAQLSHIAYPSSSVLRMPSINGYFDISGSLSALISQGGVDLAFMVDASSNIKDTFTFELMMRFVRRVFHSFTLNRGVRYGLLVYGNSVKVLVVFGFNQHATMADIESDIAGSSLIGGPCNTGAALSQRLSALFTDDSRGRRRVLVVLMAGQSSDDVSNPVWSLKLAGVRLIAIGIGPSIDQSQLKQMVFDSSYFLTIASFGELLELSGGTTALISQGIEMYIHFFFFQRQRGRRKDLPILRGVPNRLNKWSCVLFVAFVSLALDLLLTSSTMKNLIRNFSLESMLNSFRYFCRCFLTHSPSFFYSWGHKY</sequence>
<feature type="domain" description="VWFA" evidence="2">
    <location>
        <begin position="2770"/>
        <end position="2948"/>
    </location>
</feature>
<feature type="domain" description="VWFA" evidence="2">
    <location>
        <begin position="588"/>
        <end position="722"/>
    </location>
</feature>
<evidence type="ECO:0000313" key="4">
    <source>
        <dbReference type="Proteomes" id="UP001159405"/>
    </source>
</evidence>
<feature type="compositionally biased region" description="Basic residues" evidence="1">
    <location>
        <begin position="139"/>
        <end position="160"/>
    </location>
</feature>
<organism evidence="3 4">
    <name type="scientific">Porites lobata</name>
    <dbReference type="NCBI Taxonomy" id="104759"/>
    <lineage>
        <taxon>Eukaryota</taxon>
        <taxon>Metazoa</taxon>
        <taxon>Cnidaria</taxon>
        <taxon>Anthozoa</taxon>
        <taxon>Hexacorallia</taxon>
        <taxon>Scleractinia</taxon>
        <taxon>Fungiina</taxon>
        <taxon>Poritidae</taxon>
        <taxon>Porites</taxon>
    </lineage>
</organism>
<dbReference type="SUPFAM" id="SSF53300">
    <property type="entry name" value="vWA-like"/>
    <property type="match status" value="14"/>
</dbReference>
<protein>
    <recommendedName>
        <fullName evidence="2">VWFA domain-containing protein</fullName>
    </recommendedName>
</protein>
<comment type="caution">
    <text evidence="3">The sequence shown here is derived from an EMBL/GenBank/DDBJ whole genome shotgun (WGS) entry which is preliminary data.</text>
</comment>
<feature type="region of interest" description="Disordered" evidence="1">
    <location>
        <begin position="139"/>
        <end position="162"/>
    </location>
</feature>
<feature type="domain" description="VWFA" evidence="2">
    <location>
        <begin position="1"/>
        <end position="71"/>
    </location>
</feature>
<accession>A0ABN8NY06</accession>
<evidence type="ECO:0000259" key="2">
    <source>
        <dbReference type="PROSITE" id="PS50234"/>
    </source>
</evidence>
<feature type="domain" description="VWFA" evidence="2">
    <location>
        <begin position="2197"/>
        <end position="2385"/>
    </location>
</feature>
<dbReference type="PANTHER" id="PTHR24020:SF20">
    <property type="entry name" value="PH DOMAIN-CONTAINING PROTEIN"/>
    <property type="match status" value="1"/>
</dbReference>
<feature type="domain" description="VWFA" evidence="2">
    <location>
        <begin position="1625"/>
        <end position="1800"/>
    </location>
</feature>
<feature type="domain" description="VWFA" evidence="2">
    <location>
        <begin position="397"/>
        <end position="578"/>
    </location>
</feature>
<feature type="domain" description="VWFA" evidence="2">
    <location>
        <begin position="1819"/>
        <end position="1992"/>
    </location>
</feature>
<reference evidence="3 4" key="1">
    <citation type="submission" date="2022-05" db="EMBL/GenBank/DDBJ databases">
        <authorList>
            <consortium name="Genoscope - CEA"/>
            <person name="William W."/>
        </authorList>
    </citation>
    <scope>NUCLEOTIDE SEQUENCE [LARGE SCALE GENOMIC DNA]</scope>
</reference>
<feature type="domain" description="VWFA" evidence="2">
    <location>
        <begin position="1999"/>
        <end position="2174"/>
    </location>
</feature>
<dbReference type="PANTHER" id="PTHR24020">
    <property type="entry name" value="COLLAGEN ALPHA"/>
    <property type="match status" value="1"/>
</dbReference>
<dbReference type="PROSITE" id="PS50234">
    <property type="entry name" value="VWFA"/>
    <property type="match status" value="14"/>
</dbReference>
<feature type="domain" description="VWFA" evidence="2">
    <location>
        <begin position="2392"/>
        <end position="2567"/>
    </location>
</feature>
<dbReference type="SMART" id="SM00327">
    <property type="entry name" value="VWA"/>
    <property type="match status" value="13"/>
</dbReference>
<dbReference type="EMBL" id="CALNXK010000042">
    <property type="protein sequence ID" value="CAH3126482.1"/>
    <property type="molecule type" value="Genomic_DNA"/>
</dbReference>
<evidence type="ECO:0000313" key="3">
    <source>
        <dbReference type="EMBL" id="CAH3126482.1"/>
    </source>
</evidence>
<feature type="domain" description="VWFA" evidence="2">
    <location>
        <begin position="199"/>
        <end position="376"/>
    </location>
</feature>
<dbReference type="InterPro" id="IPR050525">
    <property type="entry name" value="ECM_Assembly_Org"/>
</dbReference>
<evidence type="ECO:0000256" key="1">
    <source>
        <dbReference type="SAM" id="MobiDB-lite"/>
    </source>
</evidence>
<dbReference type="InterPro" id="IPR036465">
    <property type="entry name" value="vWFA_dom_sf"/>
</dbReference>
<feature type="domain" description="VWFA" evidence="2">
    <location>
        <begin position="1452"/>
        <end position="1618"/>
    </location>
</feature>
<name>A0ABN8NY06_9CNID</name>
<keyword evidence="4" id="KW-1185">Reference proteome</keyword>
<dbReference type="Pfam" id="PF00092">
    <property type="entry name" value="VWA"/>
    <property type="match status" value="14"/>
</dbReference>
<proteinExistence type="predicted"/>
<feature type="domain" description="VWFA" evidence="2">
    <location>
        <begin position="2590"/>
        <end position="2763"/>
    </location>
</feature>
<feature type="domain" description="VWFA" evidence="2">
    <location>
        <begin position="1172"/>
        <end position="1347"/>
    </location>
</feature>
<feature type="domain" description="VWFA" evidence="2">
    <location>
        <begin position="977"/>
        <end position="1160"/>
    </location>
</feature>
<dbReference type="Gene3D" id="3.40.50.410">
    <property type="entry name" value="von Willebrand factor, type A domain"/>
    <property type="match status" value="14"/>
</dbReference>
<gene>
    <name evidence="3" type="ORF">PLOB_00032457</name>
</gene>
<dbReference type="Proteomes" id="UP001159405">
    <property type="component" value="Unassembled WGS sequence"/>
</dbReference>
<dbReference type="InterPro" id="IPR002035">
    <property type="entry name" value="VWF_A"/>
</dbReference>